<evidence type="ECO:0000256" key="1">
    <source>
        <dbReference type="SAM" id="SignalP"/>
    </source>
</evidence>
<dbReference type="Pfam" id="PF01042">
    <property type="entry name" value="Ribonuc_L-PSP"/>
    <property type="match status" value="1"/>
</dbReference>
<dbReference type="EMBL" id="JAMGBE010000002">
    <property type="protein sequence ID" value="MCL6729508.1"/>
    <property type="molecule type" value="Genomic_DNA"/>
</dbReference>
<evidence type="ECO:0000313" key="2">
    <source>
        <dbReference type="EMBL" id="MCL6729508.1"/>
    </source>
</evidence>
<keyword evidence="1" id="KW-0732">Signal</keyword>
<reference evidence="2" key="1">
    <citation type="submission" date="2022-05" db="EMBL/GenBank/DDBJ databases">
        <authorList>
            <person name="Jo J.-H."/>
            <person name="Im W.-T."/>
        </authorList>
    </citation>
    <scope>NUCLEOTIDE SEQUENCE</scope>
    <source>
        <strain evidence="2">SE220</strain>
    </source>
</reference>
<proteinExistence type="predicted"/>
<protein>
    <submittedName>
        <fullName evidence="2">RidA family protein</fullName>
    </submittedName>
</protein>
<evidence type="ECO:0000313" key="3">
    <source>
        <dbReference type="Proteomes" id="UP001165342"/>
    </source>
</evidence>
<dbReference type="InterPro" id="IPR006175">
    <property type="entry name" value="YjgF/YER057c/UK114"/>
</dbReference>
<name>A0ABT0S1H1_9SPHN</name>
<gene>
    <name evidence="2" type="ORF">LZ538_05475</name>
</gene>
<accession>A0ABT0S1H1</accession>
<dbReference type="InterPro" id="IPR035959">
    <property type="entry name" value="RutC-like_sf"/>
</dbReference>
<comment type="caution">
    <text evidence="2">The sequence shown here is derived from an EMBL/GenBank/DDBJ whole genome shotgun (WGS) entry which is preliminary data.</text>
</comment>
<dbReference type="PANTHER" id="PTHR11803:SF39">
    <property type="entry name" value="2-IMINOBUTANOATE_2-IMINOPROPANOATE DEAMINASE"/>
    <property type="match status" value="1"/>
</dbReference>
<feature type="signal peptide" evidence="1">
    <location>
        <begin position="1"/>
        <end position="20"/>
    </location>
</feature>
<organism evidence="2 3">
    <name type="scientific">Sphingomonas hankyongi</name>
    <dbReference type="NCBI Taxonomy" id="2908209"/>
    <lineage>
        <taxon>Bacteria</taxon>
        <taxon>Pseudomonadati</taxon>
        <taxon>Pseudomonadota</taxon>
        <taxon>Alphaproteobacteria</taxon>
        <taxon>Sphingomonadales</taxon>
        <taxon>Sphingomonadaceae</taxon>
        <taxon>Sphingomonas</taxon>
    </lineage>
</organism>
<dbReference type="PANTHER" id="PTHR11803">
    <property type="entry name" value="2-IMINOBUTANOATE/2-IMINOPROPANOATE DEAMINASE RIDA"/>
    <property type="match status" value="1"/>
</dbReference>
<dbReference type="SUPFAM" id="SSF55298">
    <property type="entry name" value="YjgF-like"/>
    <property type="match status" value="1"/>
</dbReference>
<feature type="chain" id="PRO_5046978730" evidence="1">
    <location>
        <begin position="21"/>
        <end position="151"/>
    </location>
</feature>
<keyword evidence="3" id="KW-1185">Reference proteome</keyword>
<dbReference type="Gene3D" id="3.30.1330.40">
    <property type="entry name" value="RutC-like"/>
    <property type="match status" value="1"/>
</dbReference>
<sequence length="151" mass="15876">MKFTAAIATGVLLMTNAASAAPRQAVEHYGKPALNGQALPFSDAVRVGDVLYLSGQLGIGADGKLPDGIEAQTKQALENIGAILKRTGRGYEDVFHCTAMLSDMANWAAMNKVYVTYFPEGKRPARSAFGANGLALGALIELECQAYAGPK</sequence>
<dbReference type="RefSeq" id="WP_249831005.1">
    <property type="nucleotide sequence ID" value="NZ_JAMGBE010000002.1"/>
</dbReference>
<dbReference type="Proteomes" id="UP001165342">
    <property type="component" value="Unassembled WGS sequence"/>
</dbReference>
<dbReference type="CDD" id="cd00448">
    <property type="entry name" value="YjgF_YER057c_UK114_family"/>
    <property type="match status" value="1"/>
</dbReference>